<dbReference type="PANTHER" id="PTHR14097">
    <property type="entry name" value="OXIDOREDUCTASE HTATIP2"/>
    <property type="match status" value="1"/>
</dbReference>
<dbReference type="AlphaFoldDB" id="A0A7L5DYT7"/>
<feature type="domain" description="NAD(P)-binding" evidence="1">
    <location>
        <begin position="9"/>
        <end position="161"/>
    </location>
</feature>
<sequence>MVNKAVIAGASGLVGNELLQILLQENTYGEVLILVRKPLPVQHKKLVQLVVDFEQLHTYAHAITGHALFCCLGSTRKKTPDLNQYRKVDYDYPVNLAQIALNNRMQQYHLVSALGADSHSSNFYTRMKGETENAIAHLGLKALHIYQPSLLTGNRKEFRLIERLATAGMKIANAFLIGKFKKYQSIPAATVARAMYNQSLNTDEGLFIHPSDHIKNLA</sequence>
<dbReference type="Pfam" id="PF13460">
    <property type="entry name" value="NAD_binding_10"/>
    <property type="match status" value="1"/>
</dbReference>
<dbReference type="RefSeq" id="WP_169607300.1">
    <property type="nucleotide sequence ID" value="NZ_CP051682.1"/>
</dbReference>
<dbReference type="Proteomes" id="UP000503278">
    <property type="component" value="Chromosome"/>
</dbReference>
<reference evidence="2 3" key="1">
    <citation type="submission" date="2020-04" db="EMBL/GenBank/DDBJ databases">
        <title>Genome sequencing of novel species.</title>
        <authorList>
            <person name="Heo J."/>
            <person name="Kim S.-J."/>
            <person name="Kim J.-S."/>
            <person name="Hong S.-B."/>
            <person name="Kwon S.-W."/>
        </authorList>
    </citation>
    <scope>NUCLEOTIDE SEQUENCE [LARGE SCALE GENOMIC DNA]</scope>
    <source>
        <strain evidence="2 3">F39-2</strain>
    </source>
</reference>
<evidence type="ECO:0000259" key="1">
    <source>
        <dbReference type="Pfam" id="PF13460"/>
    </source>
</evidence>
<dbReference type="InterPro" id="IPR036291">
    <property type="entry name" value="NAD(P)-bd_dom_sf"/>
</dbReference>
<accession>A0A7L5DYT7</accession>
<dbReference type="PANTHER" id="PTHR14097:SF7">
    <property type="entry name" value="OXIDOREDUCTASE HTATIP2"/>
    <property type="match status" value="1"/>
</dbReference>
<dbReference type="SUPFAM" id="SSF51735">
    <property type="entry name" value="NAD(P)-binding Rossmann-fold domains"/>
    <property type="match status" value="1"/>
</dbReference>
<protein>
    <submittedName>
        <fullName evidence="2">NAD(P)H-binding protein</fullName>
    </submittedName>
</protein>
<dbReference type="EMBL" id="CP051682">
    <property type="protein sequence ID" value="QJD96165.1"/>
    <property type="molecule type" value="Genomic_DNA"/>
</dbReference>
<proteinExistence type="predicted"/>
<gene>
    <name evidence="2" type="ORF">HH214_09930</name>
</gene>
<evidence type="ECO:0000313" key="3">
    <source>
        <dbReference type="Proteomes" id="UP000503278"/>
    </source>
</evidence>
<dbReference type="KEGG" id="mrob:HH214_09930"/>
<organism evidence="2 3">
    <name type="scientific">Mucilaginibacter robiniae</name>
    <dbReference type="NCBI Taxonomy" id="2728022"/>
    <lineage>
        <taxon>Bacteria</taxon>
        <taxon>Pseudomonadati</taxon>
        <taxon>Bacteroidota</taxon>
        <taxon>Sphingobacteriia</taxon>
        <taxon>Sphingobacteriales</taxon>
        <taxon>Sphingobacteriaceae</taxon>
        <taxon>Mucilaginibacter</taxon>
    </lineage>
</organism>
<keyword evidence="3" id="KW-1185">Reference proteome</keyword>
<name>A0A7L5DYT7_9SPHI</name>
<dbReference type="InterPro" id="IPR016040">
    <property type="entry name" value="NAD(P)-bd_dom"/>
</dbReference>
<dbReference type="Gene3D" id="3.40.50.720">
    <property type="entry name" value="NAD(P)-binding Rossmann-like Domain"/>
    <property type="match status" value="1"/>
</dbReference>
<evidence type="ECO:0000313" key="2">
    <source>
        <dbReference type="EMBL" id="QJD96165.1"/>
    </source>
</evidence>